<proteinExistence type="predicted"/>
<dbReference type="EMBL" id="PNEN01001740">
    <property type="protein sequence ID" value="PPJ51772.1"/>
    <property type="molecule type" value="Genomic_DNA"/>
</dbReference>
<gene>
    <name evidence="3" type="ORF">CBER1_09667</name>
</gene>
<keyword evidence="2" id="KW-0812">Transmembrane</keyword>
<evidence type="ECO:0000313" key="4">
    <source>
        <dbReference type="Proteomes" id="UP000237631"/>
    </source>
</evidence>
<comment type="caution">
    <text evidence="3">The sequence shown here is derived from an EMBL/GenBank/DDBJ whole genome shotgun (WGS) entry which is preliminary data.</text>
</comment>
<dbReference type="Proteomes" id="UP000237631">
    <property type="component" value="Unassembled WGS sequence"/>
</dbReference>
<feature type="region of interest" description="Disordered" evidence="1">
    <location>
        <begin position="41"/>
        <end position="120"/>
    </location>
</feature>
<accession>A0A2S6BWC1</accession>
<keyword evidence="4" id="KW-1185">Reference proteome</keyword>
<feature type="transmembrane region" description="Helical" evidence="2">
    <location>
        <begin position="6"/>
        <end position="24"/>
    </location>
</feature>
<name>A0A2S6BWC1_9PEZI</name>
<dbReference type="OrthoDB" id="5373857at2759"/>
<evidence type="ECO:0000313" key="3">
    <source>
        <dbReference type="EMBL" id="PPJ51772.1"/>
    </source>
</evidence>
<organism evidence="3 4">
    <name type="scientific">Cercospora berteroae</name>
    <dbReference type="NCBI Taxonomy" id="357750"/>
    <lineage>
        <taxon>Eukaryota</taxon>
        <taxon>Fungi</taxon>
        <taxon>Dikarya</taxon>
        <taxon>Ascomycota</taxon>
        <taxon>Pezizomycotina</taxon>
        <taxon>Dothideomycetes</taxon>
        <taxon>Dothideomycetidae</taxon>
        <taxon>Mycosphaerellales</taxon>
        <taxon>Mycosphaerellaceae</taxon>
        <taxon>Cercospora</taxon>
    </lineage>
</organism>
<protein>
    <submittedName>
        <fullName evidence="3">Uncharacterized protein</fullName>
    </submittedName>
</protein>
<dbReference type="AlphaFoldDB" id="A0A2S6BWC1"/>
<sequence>MSKFLTGPNIIAGAGLTGAIVYFATRENMFETHGTQNIANAYSRAGGSKTHAPGVATKLGEQSDAEDTRSRQENPKGVDTEYFKENHASQKSDGHKGGGAPFGKKLNEAAYGHQDDSNSSELGQLQSFAAASRNTTILCNFDRF</sequence>
<evidence type="ECO:0000256" key="1">
    <source>
        <dbReference type="SAM" id="MobiDB-lite"/>
    </source>
</evidence>
<keyword evidence="2" id="KW-0472">Membrane</keyword>
<evidence type="ECO:0000256" key="2">
    <source>
        <dbReference type="SAM" id="Phobius"/>
    </source>
</evidence>
<reference evidence="4" key="1">
    <citation type="journal article" date="2017" name="bioRxiv">
        <title>Conservation of a gene cluster reveals novel cercosporin biosynthetic mechanisms and extends production to the genus Colletotrichum.</title>
        <authorList>
            <person name="de Jonge R."/>
            <person name="Ebert M.K."/>
            <person name="Huitt-Roehl C.R."/>
            <person name="Pal P."/>
            <person name="Suttle J.C."/>
            <person name="Spanner R.E."/>
            <person name="Neubauer J.D."/>
            <person name="Jurick W.M.II."/>
            <person name="Stott K.A."/>
            <person name="Secor G.A."/>
            <person name="Thomma B.P.H.J."/>
            <person name="Van de Peer Y."/>
            <person name="Townsend C.A."/>
            <person name="Bolton M.D."/>
        </authorList>
    </citation>
    <scope>NUCLEOTIDE SEQUENCE [LARGE SCALE GENOMIC DNA]</scope>
    <source>
        <strain evidence="4">CBS538.71</strain>
    </source>
</reference>
<feature type="compositionally biased region" description="Basic and acidic residues" evidence="1">
    <location>
        <begin position="66"/>
        <end position="96"/>
    </location>
</feature>
<keyword evidence="2" id="KW-1133">Transmembrane helix</keyword>